<feature type="transmembrane region" description="Helical" evidence="1">
    <location>
        <begin position="232"/>
        <end position="251"/>
    </location>
</feature>
<feature type="transmembrane region" description="Helical" evidence="1">
    <location>
        <begin position="141"/>
        <end position="163"/>
    </location>
</feature>
<protein>
    <recommendedName>
        <fullName evidence="4">EamA domain-containing protein</fullName>
    </recommendedName>
</protein>
<evidence type="ECO:0000256" key="1">
    <source>
        <dbReference type="SAM" id="Phobius"/>
    </source>
</evidence>
<name>A0A0L6CM63_9MICO</name>
<evidence type="ECO:0000313" key="2">
    <source>
        <dbReference type="EMBL" id="KNX38725.1"/>
    </source>
</evidence>
<accession>A0A0L6CM63</accession>
<dbReference type="OrthoDB" id="9936464at2"/>
<gene>
    <name evidence="2" type="ORF">VV01_18805</name>
</gene>
<keyword evidence="1" id="KW-0472">Membrane</keyword>
<dbReference type="EMBL" id="LAIR01000002">
    <property type="protein sequence ID" value="KNX38725.1"/>
    <property type="molecule type" value="Genomic_DNA"/>
</dbReference>
<sequence length="308" mass="31096">MTTDTRPDRHATTRRGGIPNPVSPTGLVALAVVGQGVGTSVVGHEVSTAQSDTVVFLAFATAAIAALSAAVASRAPLMVVTVPDIIRLNVFSAGAFALFYVAATMTLPSAASVIETATAPVLVVAAGLVRRTDGVAVRHRVIAAALNGIACVWAVVIAVRASTGSGQSWLPPLLALAAGACALGVLTTTRRLVQSGTPTTVVNAWRFHGCWLASGIAVLLSPDDQGGSLALWQLLALGFCCITVPIVLLQYGIGRAEVMASASVIAVLPGIVLLTDVAYGAVDLLVLGPVVLAVMAAGVSLVPAGRGR</sequence>
<comment type="caution">
    <text evidence="2">The sequence shown here is derived from an EMBL/GenBank/DDBJ whole genome shotgun (WGS) entry which is preliminary data.</text>
</comment>
<reference evidence="3" key="1">
    <citation type="submission" date="2015-03" db="EMBL/GenBank/DDBJ databases">
        <title>Luteipulveratus halotolerans sp. nov., a novel actinobacterium (Dermacoccaceae) from Sarawak, Malaysia.</title>
        <authorList>
            <person name="Juboi H."/>
            <person name="Basik A."/>
            <person name="Shamsul S.S."/>
            <person name="Arnold P."/>
            <person name="Schmitt E.K."/>
            <person name="Sanglier J.-J."/>
            <person name="Yeo T."/>
        </authorList>
    </citation>
    <scope>NUCLEOTIDE SEQUENCE [LARGE SCALE GENOMIC DNA]</scope>
    <source>
        <strain evidence="3">C296001</strain>
    </source>
</reference>
<keyword evidence="3" id="KW-1185">Reference proteome</keyword>
<evidence type="ECO:0008006" key="4">
    <source>
        <dbReference type="Google" id="ProtNLM"/>
    </source>
</evidence>
<feature type="transmembrane region" description="Helical" evidence="1">
    <location>
        <begin position="54"/>
        <end position="73"/>
    </location>
</feature>
<evidence type="ECO:0000313" key="3">
    <source>
        <dbReference type="Proteomes" id="UP000037397"/>
    </source>
</evidence>
<dbReference type="STRING" id="1631356.VV01_18805"/>
<keyword evidence="1" id="KW-0812">Transmembrane</keyword>
<dbReference type="Proteomes" id="UP000037397">
    <property type="component" value="Unassembled WGS sequence"/>
</dbReference>
<feature type="transmembrane region" description="Helical" evidence="1">
    <location>
        <begin position="258"/>
        <end position="279"/>
    </location>
</feature>
<feature type="transmembrane region" description="Helical" evidence="1">
    <location>
        <begin position="109"/>
        <end position="129"/>
    </location>
</feature>
<dbReference type="AlphaFoldDB" id="A0A0L6CM63"/>
<feature type="transmembrane region" description="Helical" evidence="1">
    <location>
        <begin position="85"/>
        <end position="103"/>
    </location>
</feature>
<dbReference type="RefSeq" id="WP_050671222.1">
    <property type="nucleotide sequence ID" value="NZ_LAIR01000002.1"/>
</dbReference>
<feature type="transmembrane region" description="Helical" evidence="1">
    <location>
        <begin position="169"/>
        <end position="189"/>
    </location>
</feature>
<feature type="transmembrane region" description="Helical" evidence="1">
    <location>
        <begin position="285"/>
        <end position="304"/>
    </location>
</feature>
<proteinExistence type="predicted"/>
<organism evidence="2 3">
    <name type="scientific">Luteipulveratus halotolerans</name>
    <dbReference type="NCBI Taxonomy" id="1631356"/>
    <lineage>
        <taxon>Bacteria</taxon>
        <taxon>Bacillati</taxon>
        <taxon>Actinomycetota</taxon>
        <taxon>Actinomycetes</taxon>
        <taxon>Micrococcales</taxon>
        <taxon>Dermacoccaceae</taxon>
        <taxon>Luteipulveratus</taxon>
    </lineage>
</organism>
<keyword evidence="1" id="KW-1133">Transmembrane helix</keyword>
<feature type="transmembrane region" description="Helical" evidence="1">
    <location>
        <begin position="201"/>
        <end position="220"/>
    </location>
</feature>